<dbReference type="GeneID" id="34608623"/>
<evidence type="ECO:0000313" key="2">
    <source>
        <dbReference type="EMBL" id="OJJ50330.1"/>
    </source>
</evidence>
<proteinExistence type="predicted"/>
<keyword evidence="1" id="KW-0812">Transmembrane</keyword>
<feature type="transmembrane region" description="Helical" evidence="1">
    <location>
        <begin position="46"/>
        <end position="63"/>
    </location>
</feature>
<dbReference type="Proteomes" id="UP000184188">
    <property type="component" value="Unassembled WGS sequence"/>
</dbReference>
<name>A0A1L9SSY5_9EURO</name>
<feature type="non-terminal residue" evidence="2">
    <location>
        <position position="73"/>
    </location>
</feature>
<dbReference type="OrthoDB" id="4510563at2759"/>
<dbReference type="AlphaFoldDB" id="A0A1L9SSY5"/>
<gene>
    <name evidence="2" type="ORF">ASPZODRAFT_128947</name>
</gene>
<keyword evidence="1" id="KW-0472">Membrane</keyword>
<evidence type="ECO:0000313" key="3">
    <source>
        <dbReference type="Proteomes" id="UP000184188"/>
    </source>
</evidence>
<dbReference type="EMBL" id="KV878337">
    <property type="protein sequence ID" value="OJJ50330.1"/>
    <property type="molecule type" value="Genomic_DNA"/>
</dbReference>
<sequence>MAPALRMTRSIKEKLPVFFRIVTDLIWRYEAHGVGVRRDRRPFETGLFFLFLFFIAPLFYHPPQDDFLTNKRR</sequence>
<evidence type="ECO:0000256" key="1">
    <source>
        <dbReference type="SAM" id="Phobius"/>
    </source>
</evidence>
<dbReference type="RefSeq" id="XP_022584840.1">
    <property type="nucleotide sequence ID" value="XM_022722158.1"/>
</dbReference>
<keyword evidence="1" id="KW-1133">Transmembrane helix</keyword>
<reference evidence="3" key="1">
    <citation type="journal article" date="2017" name="Genome Biol.">
        <title>Comparative genomics reveals high biological diversity and specific adaptations in the industrially and medically important fungal genus Aspergillus.</title>
        <authorList>
            <person name="de Vries R.P."/>
            <person name="Riley R."/>
            <person name="Wiebenga A."/>
            <person name="Aguilar-Osorio G."/>
            <person name="Amillis S."/>
            <person name="Uchima C.A."/>
            <person name="Anderluh G."/>
            <person name="Asadollahi M."/>
            <person name="Askin M."/>
            <person name="Barry K."/>
            <person name="Battaglia E."/>
            <person name="Bayram O."/>
            <person name="Benocci T."/>
            <person name="Braus-Stromeyer S.A."/>
            <person name="Caldana C."/>
            <person name="Canovas D."/>
            <person name="Cerqueira G.C."/>
            <person name="Chen F."/>
            <person name="Chen W."/>
            <person name="Choi C."/>
            <person name="Clum A."/>
            <person name="Dos Santos R.A."/>
            <person name="Damasio A.R."/>
            <person name="Diallinas G."/>
            <person name="Emri T."/>
            <person name="Fekete E."/>
            <person name="Flipphi M."/>
            <person name="Freyberg S."/>
            <person name="Gallo A."/>
            <person name="Gournas C."/>
            <person name="Habgood R."/>
            <person name="Hainaut M."/>
            <person name="Harispe M.L."/>
            <person name="Henrissat B."/>
            <person name="Hilden K.S."/>
            <person name="Hope R."/>
            <person name="Hossain A."/>
            <person name="Karabika E."/>
            <person name="Karaffa L."/>
            <person name="Karanyi Z."/>
            <person name="Krasevec N."/>
            <person name="Kuo A."/>
            <person name="Kusch H."/>
            <person name="LaButti K."/>
            <person name="Lagendijk E.L."/>
            <person name="Lapidus A."/>
            <person name="Levasseur A."/>
            <person name="Lindquist E."/>
            <person name="Lipzen A."/>
            <person name="Logrieco A.F."/>
            <person name="MacCabe A."/>
            <person name="Maekelae M.R."/>
            <person name="Malavazi I."/>
            <person name="Melin P."/>
            <person name="Meyer V."/>
            <person name="Mielnichuk N."/>
            <person name="Miskei M."/>
            <person name="Molnar A.P."/>
            <person name="Mule G."/>
            <person name="Ngan C.Y."/>
            <person name="Orejas M."/>
            <person name="Orosz E."/>
            <person name="Ouedraogo J.P."/>
            <person name="Overkamp K.M."/>
            <person name="Park H.-S."/>
            <person name="Perrone G."/>
            <person name="Piumi F."/>
            <person name="Punt P.J."/>
            <person name="Ram A.F."/>
            <person name="Ramon A."/>
            <person name="Rauscher S."/>
            <person name="Record E."/>
            <person name="Riano-Pachon D.M."/>
            <person name="Robert V."/>
            <person name="Roehrig J."/>
            <person name="Ruller R."/>
            <person name="Salamov A."/>
            <person name="Salih N.S."/>
            <person name="Samson R.A."/>
            <person name="Sandor E."/>
            <person name="Sanguinetti M."/>
            <person name="Schuetze T."/>
            <person name="Sepcic K."/>
            <person name="Shelest E."/>
            <person name="Sherlock G."/>
            <person name="Sophianopoulou V."/>
            <person name="Squina F.M."/>
            <person name="Sun H."/>
            <person name="Susca A."/>
            <person name="Todd R.B."/>
            <person name="Tsang A."/>
            <person name="Unkles S.E."/>
            <person name="van de Wiele N."/>
            <person name="van Rossen-Uffink D."/>
            <person name="Oliveira J.V."/>
            <person name="Vesth T.C."/>
            <person name="Visser J."/>
            <person name="Yu J.-H."/>
            <person name="Zhou M."/>
            <person name="Andersen M.R."/>
            <person name="Archer D.B."/>
            <person name="Baker S.E."/>
            <person name="Benoit I."/>
            <person name="Brakhage A.A."/>
            <person name="Braus G.H."/>
            <person name="Fischer R."/>
            <person name="Frisvad J.C."/>
            <person name="Goldman G.H."/>
            <person name="Houbraken J."/>
            <person name="Oakley B."/>
            <person name="Pocsi I."/>
            <person name="Scazzocchio C."/>
            <person name="Seiboth B."/>
            <person name="vanKuyk P.A."/>
            <person name="Wortman J."/>
            <person name="Dyer P.S."/>
            <person name="Grigoriev I.V."/>
        </authorList>
    </citation>
    <scope>NUCLEOTIDE SEQUENCE [LARGE SCALE GENOMIC DNA]</scope>
    <source>
        <strain evidence="3">CBS 506.65</strain>
    </source>
</reference>
<dbReference type="VEuPathDB" id="FungiDB:ASPZODRAFT_128947"/>
<protein>
    <submittedName>
        <fullName evidence="2">Uncharacterized protein</fullName>
    </submittedName>
</protein>
<organism evidence="2 3">
    <name type="scientific">Penicilliopsis zonata CBS 506.65</name>
    <dbReference type="NCBI Taxonomy" id="1073090"/>
    <lineage>
        <taxon>Eukaryota</taxon>
        <taxon>Fungi</taxon>
        <taxon>Dikarya</taxon>
        <taxon>Ascomycota</taxon>
        <taxon>Pezizomycotina</taxon>
        <taxon>Eurotiomycetes</taxon>
        <taxon>Eurotiomycetidae</taxon>
        <taxon>Eurotiales</taxon>
        <taxon>Aspergillaceae</taxon>
        <taxon>Penicilliopsis</taxon>
    </lineage>
</organism>
<accession>A0A1L9SSY5</accession>
<keyword evidence="3" id="KW-1185">Reference proteome</keyword>